<keyword evidence="1" id="KW-0808">Transferase</keyword>
<dbReference type="CDD" id="cd09274">
    <property type="entry name" value="RNase_HI_RT_Ty3"/>
    <property type="match status" value="1"/>
</dbReference>
<feature type="domain" description="Integrase catalytic" evidence="7">
    <location>
        <begin position="434"/>
        <end position="601"/>
    </location>
</feature>
<dbReference type="FunFam" id="3.30.70.270:FF:000026">
    <property type="entry name" value="Transposon Ty3-G Gag-Pol polyprotein"/>
    <property type="match status" value="1"/>
</dbReference>
<dbReference type="PROSITE" id="PS50994">
    <property type="entry name" value="INTEGRASE"/>
    <property type="match status" value="1"/>
</dbReference>
<evidence type="ECO:0000256" key="3">
    <source>
        <dbReference type="ARBA" id="ARBA00022722"/>
    </source>
</evidence>
<keyword evidence="9" id="KW-1185">Reference proteome</keyword>
<dbReference type="Gene3D" id="3.30.420.10">
    <property type="entry name" value="Ribonuclease H-like superfamily/Ribonuclease H"/>
    <property type="match status" value="1"/>
</dbReference>
<evidence type="ECO:0000313" key="8">
    <source>
        <dbReference type="EMBL" id="KAL1550153.1"/>
    </source>
</evidence>
<keyword evidence="4" id="KW-0255">Endonuclease</keyword>
<evidence type="ECO:0000256" key="5">
    <source>
        <dbReference type="ARBA" id="ARBA00022801"/>
    </source>
</evidence>
<dbReference type="InterPro" id="IPR012337">
    <property type="entry name" value="RNaseH-like_sf"/>
</dbReference>
<dbReference type="SUPFAM" id="SSF56672">
    <property type="entry name" value="DNA/RNA polymerases"/>
    <property type="match status" value="1"/>
</dbReference>
<dbReference type="GO" id="GO:0016787">
    <property type="term" value="F:hydrolase activity"/>
    <property type="evidence" value="ECO:0007669"/>
    <property type="project" value="UniProtKB-KW"/>
</dbReference>
<proteinExistence type="predicted"/>
<evidence type="ECO:0000313" key="9">
    <source>
        <dbReference type="Proteomes" id="UP001567538"/>
    </source>
</evidence>
<reference evidence="8 9" key="1">
    <citation type="submission" date="2024-06" db="EMBL/GenBank/DDBJ databases">
        <title>A chromosome level genome sequence of Diviner's sage (Salvia divinorum).</title>
        <authorList>
            <person name="Ford S.A."/>
            <person name="Ro D.-K."/>
            <person name="Ness R.W."/>
            <person name="Phillips M.A."/>
        </authorList>
    </citation>
    <scope>NUCLEOTIDE SEQUENCE [LARGE SCALE GENOMIC DNA]</scope>
    <source>
        <strain evidence="8">SAF-2024a</strain>
        <tissue evidence="8">Leaf</tissue>
    </source>
</reference>
<dbReference type="InterPro" id="IPR001584">
    <property type="entry name" value="Integrase_cat-core"/>
</dbReference>
<evidence type="ECO:0000256" key="2">
    <source>
        <dbReference type="ARBA" id="ARBA00022695"/>
    </source>
</evidence>
<accession>A0ABD1H169</accession>
<dbReference type="InterPro" id="IPR041588">
    <property type="entry name" value="Integrase_H2C2"/>
</dbReference>
<dbReference type="InterPro" id="IPR036397">
    <property type="entry name" value="RNaseH_sf"/>
</dbReference>
<sequence>MDDFTVYGDTFEKCLHNLDLVLERCQKKSLVLNFEKCHFMVIEGIVLGHVVSERGIQVDQAKVDVIAKLSFPTNQKEIRGFLGHAGFYRRFIKDFAKITQPLTRLLQNEVEFQFDEKCKEAFQLLKEKLISAPIIHAPNWNYPFEVMCDASDYAVGAVLGQKIDEKSYVIFYASKTLNQAQKNYDTTEKEMLAVVYSFEKFRPYLLGSRVIVYTDHAAIKYLLDKRESKPRLIRWVLLLQEFNWEVKDKKETENKVADHLSRIIQSENEEEIPDAFPEEHLFSSTIRNQLISWPPHMGQLNQVGTSNRPTKKNMEPWFADLANYLVTGKLPSSQEVTQAQKMKIKSESKYYFWDDPYLWKMGTDQVIRRCIPDWEQEDVLIHCHTLACGGHFGPKRTARKVLESGFYWPSLHRDAYEFGKNCTRFQMTGGISSRDAMPQVLIIVCEIFDVWGMDFMGPFPSSFGNSYILVAVDYVFKWIEAKATCSNDSKEVAKFLKANIFSRYEIPRAVIFDQGTHFCNRTIEVLMKKYGVHHRLSTPYHPQLNGQAEISNREIKSILEKTVNSTRKDWSKRLDDALWAYQTAYKTPIGMSPYRIVFGKMCHLPIGIEHKAYWAIKEMNMQEGVCEGERKLQLQELEELRLESYDSAMWYKERTKLWHNKNLRKKEFEIGQRVLLFQSRLKLMPGKLKSRWTGPYVITSIQSNRALEIQGGSPNSEPFIVNGHRVKVYRDSSELCVVEEISLRIPALSSV</sequence>
<dbReference type="SUPFAM" id="SSF53098">
    <property type="entry name" value="Ribonuclease H-like"/>
    <property type="match status" value="1"/>
</dbReference>
<dbReference type="Pfam" id="PF00665">
    <property type="entry name" value="rve"/>
    <property type="match status" value="1"/>
</dbReference>
<gene>
    <name evidence="8" type="ORF">AAHA92_18153</name>
</gene>
<dbReference type="GO" id="GO:0003964">
    <property type="term" value="F:RNA-directed DNA polymerase activity"/>
    <property type="evidence" value="ECO:0007669"/>
    <property type="project" value="UniProtKB-KW"/>
</dbReference>
<dbReference type="Proteomes" id="UP001567538">
    <property type="component" value="Unassembled WGS sequence"/>
</dbReference>
<dbReference type="PANTHER" id="PTHR37984:SF5">
    <property type="entry name" value="PROTEIN NYNRIN-LIKE"/>
    <property type="match status" value="1"/>
</dbReference>
<keyword evidence="3" id="KW-0540">Nuclease</keyword>
<dbReference type="PANTHER" id="PTHR37984">
    <property type="entry name" value="PROTEIN CBG26694"/>
    <property type="match status" value="1"/>
</dbReference>
<organism evidence="8 9">
    <name type="scientific">Salvia divinorum</name>
    <name type="common">Maria pastora</name>
    <name type="synonym">Diviner's sage</name>
    <dbReference type="NCBI Taxonomy" id="28513"/>
    <lineage>
        <taxon>Eukaryota</taxon>
        <taxon>Viridiplantae</taxon>
        <taxon>Streptophyta</taxon>
        <taxon>Embryophyta</taxon>
        <taxon>Tracheophyta</taxon>
        <taxon>Spermatophyta</taxon>
        <taxon>Magnoliopsida</taxon>
        <taxon>eudicotyledons</taxon>
        <taxon>Gunneridae</taxon>
        <taxon>Pentapetalae</taxon>
        <taxon>asterids</taxon>
        <taxon>lamiids</taxon>
        <taxon>Lamiales</taxon>
        <taxon>Lamiaceae</taxon>
        <taxon>Nepetoideae</taxon>
        <taxon>Mentheae</taxon>
        <taxon>Salviinae</taxon>
        <taxon>Salvia</taxon>
        <taxon>Salvia subgen. Calosphace</taxon>
    </lineage>
</organism>
<evidence type="ECO:0000259" key="7">
    <source>
        <dbReference type="PROSITE" id="PS50994"/>
    </source>
</evidence>
<evidence type="ECO:0000256" key="4">
    <source>
        <dbReference type="ARBA" id="ARBA00022759"/>
    </source>
</evidence>
<dbReference type="EMBL" id="JBEAFC010000007">
    <property type="protein sequence ID" value="KAL1550153.1"/>
    <property type="molecule type" value="Genomic_DNA"/>
</dbReference>
<dbReference type="InterPro" id="IPR050951">
    <property type="entry name" value="Retrovirus_Pol_polyprotein"/>
</dbReference>
<dbReference type="Gene3D" id="3.30.70.270">
    <property type="match status" value="2"/>
</dbReference>
<dbReference type="InterPro" id="IPR043128">
    <property type="entry name" value="Rev_trsase/Diguanyl_cyclase"/>
</dbReference>
<name>A0ABD1H169_SALDI</name>
<comment type="caution">
    <text evidence="8">The sequence shown here is derived from an EMBL/GenBank/DDBJ whole genome shotgun (WGS) entry which is preliminary data.</text>
</comment>
<keyword evidence="6" id="KW-0695">RNA-directed DNA polymerase</keyword>
<dbReference type="Pfam" id="PF17917">
    <property type="entry name" value="RT_RNaseH"/>
    <property type="match status" value="1"/>
</dbReference>
<dbReference type="GO" id="GO:0004519">
    <property type="term" value="F:endonuclease activity"/>
    <property type="evidence" value="ECO:0007669"/>
    <property type="project" value="UniProtKB-KW"/>
</dbReference>
<evidence type="ECO:0000256" key="1">
    <source>
        <dbReference type="ARBA" id="ARBA00022679"/>
    </source>
</evidence>
<dbReference type="AlphaFoldDB" id="A0ABD1H169"/>
<protein>
    <recommendedName>
        <fullName evidence="7">Integrase catalytic domain-containing protein</fullName>
    </recommendedName>
</protein>
<dbReference type="InterPro" id="IPR041373">
    <property type="entry name" value="RT_RNaseH"/>
</dbReference>
<dbReference type="FunFam" id="3.10.20.370:FF:000001">
    <property type="entry name" value="Retrovirus-related Pol polyprotein from transposon 17.6-like protein"/>
    <property type="match status" value="1"/>
</dbReference>
<dbReference type="InterPro" id="IPR043502">
    <property type="entry name" value="DNA/RNA_pol_sf"/>
</dbReference>
<dbReference type="Gene3D" id="1.10.340.70">
    <property type="match status" value="1"/>
</dbReference>
<evidence type="ECO:0000256" key="6">
    <source>
        <dbReference type="ARBA" id="ARBA00022918"/>
    </source>
</evidence>
<dbReference type="Pfam" id="PF17921">
    <property type="entry name" value="Integrase_H2C2"/>
    <property type="match status" value="1"/>
</dbReference>
<keyword evidence="2" id="KW-0548">Nucleotidyltransferase</keyword>
<keyword evidence="5" id="KW-0378">Hydrolase</keyword>